<sequence>MQAENLKQLSGTEIAVTVDDQWQWTGIPFPPGRGPRMVAEAMIEAFANHSVPGVYAFNSTAAAENDPSAMQVLDVWCQAGHFVGNHTHQHISLNWLDSKTYISDIEASEKVLQNWIDASPSRYFRYAFGMEGDTVEKTRQVQAHLSKTDYLSAPVTLWFYDAQFMVAYDRAIQLDDRAAMATIEDMLVTTAVAQIERQVAAAHAAIGRKSAHIMLIHGTTVAGATIDRVLGELAQRGVSFVTLEKAMADPVNLYGAPLTTRQFRNSTQKWAEAAGIDIDDTPPAVLAEVEQIAPIDGMSYDAVLGRAIQEWTQRISFTPVPADFH</sequence>
<dbReference type="Gene3D" id="3.20.20.370">
    <property type="entry name" value="Glycoside hydrolase/deacetylase"/>
    <property type="match status" value="1"/>
</dbReference>
<dbReference type="AlphaFoldDB" id="A0A1X0D8E8"/>
<dbReference type="PROSITE" id="PS51677">
    <property type="entry name" value="NODB"/>
    <property type="match status" value="1"/>
</dbReference>
<dbReference type="GO" id="GO:0016810">
    <property type="term" value="F:hydrolase activity, acting on carbon-nitrogen (but not peptide) bonds"/>
    <property type="evidence" value="ECO:0007669"/>
    <property type="project" value="InterPro"/>
</dbReference>
<feature type="domain" description="NodB homology" evidence="3">
    <location>
        <begin position="23"/>
        <end position="241"/>
    </location>
</feature>
<organism evidence="4 5">
    <name type="scientific">Mycolicibacterium elephantis</name>
    <dbReference type="NCBI Taxonomy" id="81858"/>
    <lineage>
        <taxon>Bacteria</taxon>
        <taxon>Bacillati</taxon>
        <taxon>Actinomycetota</taxon>
        <taxon>Actinomycetes</taxon>
        <taxon>Mycobacteriales</taxon>
        <taxon>Mycobacteriaceae</taxon>
        <taxon>Mycolicibacterium</taxon>
    </lineage>
</organism>
<gene>
    <name evidence="4" type="ORF">BST23_02365</name>
</gene>
<dbReference type="GO" id="GO:0046872">
    <property type="term" value="F:metal ion binding"/>
    <property type="evidence" value="ECO:0007669"/>
    <property type="project" value="UniProtKB-KW"/>
</dbReference>
<protein>
    <recommendedName>
        <fullName evidence="3">NodB homology domain-containing protein</fullName>
    </recommendedName>
</protein>
<dbReference type="SUPFAM" id="SSF88713">
    <property type="entry name" value="Glycoside hydrolase/deacetylase"/>
    <property type="match status" value="1"/>
</dbReference>
<evidence type="ECO:0000313" key="5">
    <source>
        <dbReference type="Proteomes" id="UP000192772"/>
    </source>
</evidence>
<dbReference type="InterPro" id="IPR011330">
    <property type="entry name" value="Glyco_hydro/deAcase_b/a-brl"/>
</dbReference>
<proteinExistence type="predicted"/>
<dbReference type="PANTHER" id="PTHR10587">
    <property type="entry name" value="GLYCOSYL TRANSFERASE-RELATED"/>
    <property type="match status" value="1"/>
</dbReference>
<accession>A0A1X0D8E8</accession>
<comment type="caution">
    <text evidence="4">The sequence shown here is derived from an EMBL/GenBank/DDBJ whole genome shotgun (WGS) entry which is preliminary data.</text>
</comment>
<evidence type="ECO:0000259" key="3">
    <source>
        <dbReference type="PROSITE" id="PS51677"/>
    </source>
</evidence>
<dbReference type="GO" id="GO:0016020">
    <property type="term" value="C:membrane"/>
    <property type="evidence" value="ECO:0007669"/>
    <property type="project" value="TreeGrafter"/>
</dbReference>
<dbReference type="PANTHER" id="PTHR10587:SF133">
    <property type="entry name" value="CHITIN DEACETYLASE 1-RELATED"/>
    <property type="match status" value="1"/>
</dbReference>
<dbReference type="InterPro" id="IPR002509">
    <property type="entry name" value="NODB_dom"/>
</dbReference>
<dbReference type="EMBL" id="MVHP01000002">
    <property type="protein sequence ID" value="ORA68696.1"/>
    <property type="molecule type" value="Genomic_DNA"/>
</dbReference>
<name>A0A1X0D8E8_9MYCO</name>
<keyword evidence="1" id="KW-0479">Metal-binding</keyword>
<dbReference type="RefSeq" id="WP_165757585.1">
    <property type="nucleotide sequence ID" value="NZ_MVHP01000002.1"/>
</dbReference>
<dbReference type="Pfam" id="PF01522">
    <property type="entry name" value="Polysacc_deac_1"/>
    <property type="match status" value="1"/>
</dbReference>
<dbReference type="InterPro" id="IPR050248">
    <property type="entry name" value="Polysacc_deacetylase_ArnD"/>
</dbReference>
<reference evidence="4 5" key="1">
    <citation type="submission" date="2017-02" db="EMBL/GenBank/DDBJ databases">
        <title>The new phylogeny of genus Mycobacterium.</title>
        <authorList>
            <person name="Tortoli E."/>
            <person name="Trovato A."/>
            <person name="Cirillo D.M."/>
        </authorList>
    </citation>
    <scope>NUCLEOTIDE SEQUENCE [LARGE SCALE GENOMIC DNA]</scope>
    <source>
        <strain evidence="4 5">FI-09383</strain>
    </source>
</reference>
<evidence type="ECO:0000313" key="4">
    <source>
        <dbReference type="EMBL" id="ORA68696.1"/>
    </source>
</evidence>
<dbReference type="Proteomes" id="UP000192772">
    <property type="component" value="Unassembled WGS sequence"/>
</dbReference>
<keyword evidence="2" id="KW-0378">Hydrolase</keyword>
<evidence type="ECO:0000256" key="2">
    <source>
        <dbReference type="ARBA" id="ARBA00022801"/>
    </source>
</evidence>
<dbReference type="STRING" id="81858.BST23_02365"/>
<evidence type="ECO:0000256" key="1">
    <source>
        <dbReference type="ARBA" id="ARBA00022723"/>
    </source>
</evidence>
<dbReference type="GO" id="GO:0005975">
    <property type="term" value="P:carbohydrate metabolic process"/>
    <property type="evidence" value="ECO:0007669"/>
    <property type="project" value="InterPro"/>
</dbReference>